<evidence type="ECO:0000313" key="5">
    <source>
        <dbReference type="Proteomes" id="UP000440224"/>
    </source>
</evidence>
<dbReference type="CDD" id="cd03801">
    <property type="entry name" value="GT4_PimA-like"/>
    <property type="match status" value="1"/>
</dbReference>
<dbReference type="Gene3D" id="3.40.50.2000">
    <property type="entry name" value="Glycogen Phosphorylase B"/>
    <property type="match status" value="2"/>
</dbReference>
<keyword evidence="5" id="KW-1185">Reference proteome</keyword>
<reference evidence="4 5" key="1">
    <citation type="submission" date="2019-10" db="EMBL/GenBank/DDBJ databases">
        <title>A soil myxobacterium in the family Polyangiaceae.</title>
        <authorList>
            <person name="Li Y."/>
            <person name="Wang J."/>
        </authorList>
    </citation>
    <scope>NUCLEOTIDE SEQUENCE [LARGE SCALE GENOMIC DNA]</scope>
    <source>
        <strain evidence="4 5">DSM 14734</strain>
    </source>
</reference>
<comment type="caution">
    <text evidence="4">The sequence shown here is derived from an EMBL/GenBank/DDBJ whole genome shotgun (WGS) entry which is preliminary data.</text>
</comment>
<dbReference type="Pfam" id="PF00534">
    <property type="entry name" value="Glycos_transf_1"/>
    <property type="match status" value="1"/>
</dbReference>
<feature type="domain" description="Glycosyl transferase family 1" evidence="2">
    <location>
        <begin position="203"/>
        <end position="369"/>
    </location>
</feature>
<dbReference type="SUPFAM" id="SSF53756">
    <property type="entry name" value="UDP-Glycosyltransferase/glycogen phosphorylase"/>
    <property type="match status" value="1"/>
</dbReference>
<dbReference type="InterPro" id="IPR028098">
    <property type="entry name" value="Glyco_trans_4-like_N"/>
</dbReference>
<dbReference type="Pfam" id="PF13439">
    <property type="entry name" value="Glyco_transf_4"/>
    <property type="match status" value="1"/>
</dbReference>
<dbReference type="PANTHER" id="PTHR12526">
    <property type="entry name" value="GLYCOSYLTRANSFERASE"/>
    <property type="match status" value="1"/>
</dbReference>
<evidence type="ECO:0000259" key="3">
    <source>
        <dbReference type="Pfam" id="PF13439"/>
    </source>
</evidence>
<feature type="domain" description="Glycosyltransferase subfamily 4-like N-terminal" evidence="3">
    <location>
        <begin position="55"/>
        <end position="150"/>
    </location>
</feature>
<dbReference type="AlphaFoldDB" id="A0A6N7PIQ4"/>
<evidence type="ECO:0000313" key="4">
    <source>
        <dbReference type="EMBL" id="MRG91889.1"/>
    </source>
</evidence>
<dbReference type="GO" id="GO:0016757">
    <property type="term" value="F:glycosyltransferase activity"/>
    <property type="evidence" value="ECO:0007669"/>
    <property type="project" value="InterPro"/>
</dbReference>
<feature type="region of interest" description="Disordered" evidence="1">
    <location>
        <begin position="1"/>
        <end position="24"/>
    </location>
</feature>
<protein>
    <submittedName>
        <fullName evidence="4">Glycosyltransferase</fullName>
    </submittedName>
</protein>
<dbReference type="OrthoDB" id="5490313at2"/>
<dbReference type="InterPro" id="IPR001296">
    <property type="entry name" value="Glyco_trans_1"/>
</dbReference>
<accession>A0A6N7PIQ4</accession>
<dbReference type="Proteomes" id="UP000440224">
    <property type="component" value="Unassembled WGS sequence"/>
</dbReference>
<dbReference type="EMBL" id="WJIE01000002">
    <property type="protein sequence ID" value="MRG91889.1"/>
    <property type="molecule type" value="Genomic_DNA"/>
</dbReference>
<name>A0A6N7PIQ4_9BACT</name>
<evidence type="ECO:0000256" key="1">
    <source>
        <dbReference type="SAM" id="MobiDB-lite"/>
    </source>
</evidence>
<proteinExistence type="predicted"/>
<sequence length="396" mass="43385">MARAASQGRAAGSRLPRRQGRSCGVVTRPLPLPSILTSMRIAYLAPNIPVPGTHGGSTHVTNVYRQLSKRHDVLLYCRAGSTEPGALSRGLNVHPVLQKGLLPAAFAATVGAVRRFRPDVIYERYSAFGLGPLLARATGAPCVLMTLDRDASALSFRYSDRIVATSAEFIPVEYRDKLRIVHWGVDVDGLVGKSGAALRARHAPRGERIVLYTGSFPDWHGVEVLVEVARSWSGPDVVFLLVGDGQDKSYVERLAASRGVAGRVVFAGRVPHGEIGAYIDAADVCVAPYAPSKHYIFRVYGMNRDPIKVLEYMALGKVAITIDTPRMRELFKADEEILLYRAEDPDDLRRTLMKALTDADMRARVGSAGASLVRSRYTWSHHAEELEAVFGEVVRR</sequence>
<gene>
    <name evidence="4" type="ORF">GF068_08120</name>
</gene>
<organism evidence="4 5">
    <name type="scientific">Polyangium spumosum</name>
    <dbReference type="NCBI Taxonomy" id="889282"/>
    <lineage>
        <taxon>Bacteria</taxon>
        <taxon>Pseudomonadati</taxon>
        <taxon>Myxococcota</taxon>
        <taxon>Polyangia</taxon>
        <taxon>Polyangiales</taxon>
        <taxon>Polyangiaceae</taxon>
        <taxon>Polyangium</taxon>
    </lineage>
</organism>
<feature type="compositionally biased region" description="Low complexity" evidence="1">
    <location>
        <begin position="1"/>
        <end position="14"/>
    </location>
</feature>
<evidence type="ECO:0000259" key="2">
    <source>
        <dbReference type="Pfam" id="PF00534"/>
    </source>
</evidence>
<keyword evidence="4" id="KW-0808">Transferase</keyword>